<evidence type="ECO:0000313" key="1">
    <source>
        <dbReference type="EMBL" id="GLO67878.1"/>
    </source>
</evidence>
<proteinExistence type="predicted"/>
<gene>
    <name evidence="1" type="ORF">MACH08_36620</name>
</gene>
<dbReference type="RefSeq" id="WP_069684834.1">
    <property type="nucleotide sequence ID" value="NZ_BSKO01000001.1"/>
</dbReference>
<name>A0ABQ5TM32_9BACI</name>
<keyword evidence="2" id="KW-1185">Reference proteome</keyword>
<dbReference type="PANTHER" id="PTHR35868">
    <property type="entry name" value="DUF2804 DOMAIN-CONTAINING PROTEIN-RELATED"/>
    <property type="match status" value="1"/>
</dbReference>
<dbReference type="PANTHER" id="PTHR35868:SF3">
    <property type="entry name" value="DUF2804 DOMAIN-CONTAINING PROTEIN"/>
    <property type="match status" value="1"/>
</dbReference>
<dbReference type="InterPro" id="IPR021243">
    <property type="entry name" value="DUF2804"/>
</dbReference>
<evidence type="ECO:0008006" key="3">
    <source>
        <dbReference type="Google" id="ProtNLM"/>
    </source>
</evidence>
<comment type="caution">
    <text evidence="1">The sequence shown here is derived from an EMBL/GenBank/DDBJ whole genome shotgun (WGS) entry which is preliminary data.</text>
</comment>
<protein>
    <recommendedName>
        <fullName evidence="3">DUF2804 domain-containing protein</fullName>
    </recommendedName>
</protein>
<sequence>MQAIEIKKPVRLCVDGRLNDRSVGWAKHPLVQCNVTGSYPRKKKWNYWCVTSPEVLFSATISHIDYAAVMFVYILDLTTKEFYEKTSLIPFGKGVHMPEGVRESLHYDGKDMRIHFDELDESTTLTISIYDFGGGKGLNADIELSRPDKYESLNVVVPWAQKRFQFTSKQPAIPASGKITWGDKIYLMQSDRAFGCLDFGRGVWKYASNWNWGSASGVIDGQRIGLNFGGQWTDKTGQNENGFVINDRLHKIHDDIKWEYNNNDYHKPWRLTTIGSDRVNLQFMPIFERIAETKAVIIKSSVHQLIGHYQGTIKTDDGKTIKIDSLLGWAEDHKAKW</sequence>
<organism evidence="1 2">
    <name type="scientific">Oceanobacillus kimchii</name>
    <dbReference type="NCBI Taxonomy" id="746691"/>
    <lineage>
        <taxon>Bacteria</taxon>
        <taxon>Bacillati</taxon>
        <taxon>Bacillota</taxon>
        <taxon>Bacilli</taxon>
        <taxon>Bacillales</taxon>
        <taxon>Bacillaceae</taxon>
        <taxon>Oceanobacillus</taxon>
    </lineage>
</organism>
<dbReference type="EMBL" id="BSKO01000001">
    <property type="protein sequence ID" value="GLO67878.1"/>
    <property type="molecule type" value="Genomic_DNA"/>
</dbReference>
<reference evidence="1 2" key="1">
    <citation type="submission" date="2023-02" db="EMBL/GenBank/DDBJ databases">
        <title>Oceanobacillus kimchii IFOP_LL358 isolated form Alexandrium catenella lab strain.</title>
        <authorList>
            <person name="Gajardo G."/>
            <person name="Ueki S."/>
            <person name="Maruyama F."/>
        </authorList>
    </citation>
    <scope>NUCLEOTIDE SEQUENCE [LARGE SCALE GENOMIC DNA]</scope>
    <source>
        <strain evidence="1 2">IFOP_LL358</strain>
    </source>
</reference>
<evidence type="ECO:0000313" key="2">
    <source>
        <dbReference type="Proteomes" id="UP001275436"/>
    </source>
</evidence>
<dbReference type="Proteomes" id="UP001275436">
    <property type="component" value="Unassembled WGS sequence"/>
</dbReference>
<dbReference type="Pfam" id="PF10974">
    <property type="entry name" value="DUF2804"/>
    <property type="match status" value="1"/>
</dbReference>
<accession>A0ABQ5TM32</accession>